<protein>
    <submittedName>
        <fullName evidence="1">Pol protein</fullName>
    </submittedName>
</protein>
<dbReference type="Pfam" id="PF05869">
    <property type="entry name" value="Dam"/>
    <property type="match status" value="1"/>
</dbReference>
<organism evidence="1">
    <name type="scientific">Tetraselmis sp. GSL018</name>
    <dbReference type="NCBI Taxonomy" id="582737"/>
    <lineage>
        <taxon>Eukaryota</taxon>
        <taxon>Viridiplantae</taxon>
        <taxon>Chlorophyta</taxon>
        <taxon>core chlorophytes</taxon>
        <taxon>Chlorodendrophyceae</taxon>
        <taxon>Chlorodendrales</taxon>
        <taxon>Chlorodendraceae</taxon>
        <taxon>Tetraselmis</taxon>
    </lineage>
</organism>
<reference evidence="1" key="1">
    <citation type="submission" date="2014-05" db="EMBL/GenBank/DDBJ databases">
        <title>The transcriptome of the halophilic microalga Tetraselmis sp. GSL018 isolated from the Great Salt Lake, Utah.</title>
        <authorList>
            <person name="Jinkerson R.E."/>
            <person name="D'Adamo S."/>
            <person name="Posewitz M.C."/>
        </authorList>
    </citation>
    <scope>NUCLEOTIDE SEQUENCE</scope>
    <source>
        <strain evidence="1">GSL018</strain>
    </source>
</reference>
<gene>
    <name evidence="1" type="ORF">TSPGSL018_7871</name>
</gene>
<evidence type="ECO:0000313" key="1">
    <source>
        <dbReference type="EMBL" id="JAC81463.1"/>
    </source>
</evidence>
<dbReference type="InterPro" id="IPR008593">
    <property type="entry name" value="Dam_MeTrfase"/>
</dbReference>
<proteinExistence type="predicted"/>
<dbReference type="GO" id="GO:0009007">
    <property type="term" value="F:site-specific DNA-methyltransferase (adenine-specific) activity"/>
    <property type="evidence" value="ECO:0007669"/>
    <property type="project" value="InterPro"/>
</dbReference>
<dbReference type="GO" id="GO:0009307">
    <property type="term" value="P:DNA restriction-modification system"/>
    <property type="evidence" value="ECO:0007669"/>
    <property type="project" value="InterPro"/>
</dbReference>
<dbReference type="AlphaFoldDB" id="A0A061SB24"/>
<dbReference type="EMBL" id="GBEZ01003697">
    <property type="protein sequence ID" value="JAC81463.1"/>
    <property type="molecule type" value="Transcribed_RNA"/>
</dbReference>
<accession>A0A061SB24</accession>
<name>A0A061SB24_9CHLO</name>
<sequence length="121" mass="13879">MSGEKFYQREADATMSPLSPHVNKEVHGSASLAVIQDKTDWMFDPCLFREFDQRFGPHTLDAAAASDGSNAQLSRFCHESDSFLRKELAEGERVWMNPPYNSIHLFLLHYLEEKDRKTSIT</sequence>
<dbReference type="GO" id="GO:0003677">
    <property type="term" value="F:DNA binding"/>
    <property type="evidence" value="ECO:0007669"/>
    <property type="project" value="InterPro"/>
</dbReference>